<evidence type="ECO:0000256" key="3">
    <source>
        <dbReference type="ARBA" id="ARBA00022692"/>
    </source>
</evidence>
<dbReference type="InterPro" id="IPR007248">
    <property type="entry name" value="Mpv17_PMP22"/>
</dbReference>
<keyword evidence="4 6" id="KW-1133">Transmembrane helix</keyword>
<organism evidence="7 9">
    <name type="scientific">Drosophila busckii</name>
    <name type="common">Fruit fly</name>
    <dbReference type="NCBI Taxonomy" id="30019"/>
    <lineage>
        <taxon>Eukaryota</taxon>
        <taxon>Metazoa</taxon>
        <taxon>Ecdysozoa</taxon>
        <taxon>Arthropoda</taxon>
        <taxon>Hexapoda</taxon>
        <taxon>Insecta</taxon>
        <taxon>Pterygota</taxon>
        <taxon>Neoptera</taxon>
        <taxon>Endopterygota</taxon>
        <taxon>Diptera</taxon>
        <taxon>Brachycera</taxon>
        <taxon>Muscomorpha</taxon>
        <taxon>Ephydroidea</taxon>
        <taxon>Drosophilidae</taxon>
        <taxon>Drosophila</taxon>
    </lineage>
</organism>
<comment type="subcellular location">
    <subcellularLocation>
        <location evidence="1">Membrane</location>
        <topology evidence="1">Multi-pass membrane protein</topology>
    </subcellularLocation>
</comment>
<dbReference type="PANTHER" id="PTHR11266:SF8">
    <property type="entry name" value="MPV17-LIKE PROTEIN 2"/>
    <property type="match status" value="1"/>
</dbReference>
<feature type="transmembrane region" description="Helical" evidence="6">
    <location>
        <begin position="65"/>
        <end position="82"/>
    </location>
</feature>
<dbReference type="Pfam" id="PF04117">
    <property type="entry name" value="Mpv17_PMP22"/>
    <property type="match status" value="1"/>
</dbReference>
<evidence type="ECO:0000313" key="8">
    <source>
        <dbReference type="EMBL" id="ALC44483.1"/>
    </source>
</evidence>
<evidence type="ECO:0000256" key="6">
    <source>
        <dbReference type="RuleBase" id="RU363053"/>
    </source>
</evidence>
<evidence type="ECO:0000313" key="7">
    <source>
        <dbReference type="EMBL" id="ALC44388.1"/>
    </source>
</evidence>
<dbReference type="GO" id="GO:0061668">
    <property type="term" value="P:mitochondrial ribosome assembly"/>
    <property type="evidence" value="ECO:0007669"/>
    <property type="project" value="TreeGrafter"/>
</dbReference>
<evidence type="ECO:0000256" key="5">
    <source>
        <dbReference type="ARBA" id="ARBA00023136"/>
    </source>
</evidence>
<dbReference type="OMA" id="QFICSPF"/>
<dbReference type="PANTHER" id="PTHR11266">
    <property type="entry name" value="PEROXISOMAL MEMBRANE PROTEIN 2, PXMP2 MPV17"/>
    <property type="match status" value="1"/>
</dbReference>
<evidence type="ECO:0000256" key="1">
    <source>
        <dbReference type="ARBA" id="ARBA00004141"/>
    </source>
</evidence>
<gene>
    <name evidence="7" type="ORF">Dbus_chr3Lg1554</name>
    <name evidence="8" type="ORF">Dbus_chr3Lg1649</name>
</gene>
<feature type="transmembrane region" description="Helical" evidence="6">
    <location>
        <begin position="102"/>
        <end position="123"/>
    </location>
</feature>
<name>A0A0M4EJX9_DROBS</name>
<dbReference type="EMBL" id="CP012525">
    <property type="protein sequence ID" value="ALC44483.1"/>
    <property type="molecule type" value="Genomic_DNA"/>
</dbReference>
<sequence>MRSSGQWKKVLKLFERWHNDAFGPKYLLFTNLTISISLSMLGDTLEQSYERFTGQIVGWDRTRTLRMGISGFTVGIVCHYWYQYLDYYYPKRTLGVVVRKILLDQLICSPFYISVFFLTMGVLENQSWEEMREEIYDKAATLYLAEWTVWPLAQFINFFLIAPRYRVFYDNIVSLGYDVFTSRVRYRKKEPAIRENTHA</sequence>
<evidence type="ECO:0000313" key="9">
    <source>
        <dbReference type="Proteomes" id="UP000494163"/>
    </source>
</evidence>
<feature type="transmembrane region" description="Helical" evidence="6">
    <location>
        <begin position="26"/>
        <end position="45"/>
    </location>
</feature>
<proteinExistence type="inferred from homology"/>
<accession>A0A0M4EJX9</accession>
<dbReference type="AlphaFoldDB" id="A0A0M4EJX9"/>
<dbReference type="OrthoDB" id="5345392at2759"/>
<protein>
    <submittedName>
        <fullName evidence="7">CG5906</fullName>
    </submittedName>
</protein>
<keyword evidence="3 6" id="KW-0812">Transmembrane</keyword>
<evidence type="ECO:0000256" key="2">
    <source>
        <dbReference type="ARBA" id="ARBA00006824"/>
    </source>
</evidence>
<dbReference type="EMBL" id="CP012525">
    <property type="protein sequence ID" value="ALC44388.1"/>
    <property type="molecule type" value="Genomic_DNA"/>
</dbReference>
<comment type="similarity">
    <text evidence="2 6">Belongs to the peroxisomal membrane protein PXMP2/4 family.</text>
</comment>
<keyword evidence="9" id="KW-1185">Reference proteome</keyword>
<dbReference type="STRING" id="30019.A0A0M4EJX9"/>
<dbReference type="Proteomes" id="UP000494163">
    <property type="component" value="Chromosome 3L"/>
</dbReference>
<dbReference type="GO" id="GO:0016020">
    <property type="term" value="C:membrane"/>
    <property type="evidence" value="ECO:0007669"/>
    <property type="project" value="UniProtKB-SubCell"/>
</dbReference>
<dbReference type="GO" id="GO:0005739">
    <property type="term" value="C:mitochondrion"/>
    <property type="evidence" value="ECO:0007669"/>
    <property type="project" value="TreeGrafter"/>
</dbReference>
<keyword evidence="5 6" id="KW-0472">Membrane</keyword>
<evidence type="ECO:0000256" key="4">
    <source>
        <dbReference type="ARBA" id="ARBA00022989"/>
    </source>
</evidence>
<reference evidence="7 9" key="1">
    <citation type="submission" date="2015-08" db="EMBL/GenBank/DDBJ databases">
        <title>Ancestral chromatin configuration constrains chromatin evolution on differentiating sex chromosomes in Drosophila.</title>
        <authorList>
            <person name="Zhou Q."/>
            <person name="Bachtrog D."/>
        </authorList>
    </citation>
    <scope>NUCLEOTIDE SEQUENCE [LARGE SCALE GENOMIC DNA]</scope>
    <source>
        <tissue evidence="7">Whole larvae</tissue>
    </source>
</reference>